<comment type="caution">
    <text evidence="6">The sequence shown here is derived from an EMBL/GenBank/DDBJ whole genome shotgun (WGS) entry which is preliminary data.</text>
</comment>
<keyword evidence="2" id="KW-0378">Hydrolase</keyword>
<reference evidence="6 7" key="1">
    <citation type="submission" date="2017-12" db="EMBL/GenBank/DDBJ databases">
        <title>Comparative genomics of Botrytis spp.</title>
        <authorList>
            <person name="Valero-Jimenez C.A."/>
            <person name="Tapia P."/>
            <person name="Veloso J."/>
            <person name="Silva-Moreno E."/>
            <person name="Staats M."/>
            <person name="Valdes J.H."/>
            <person name="Van Kan J.A.L."/>
        </authorList>
    </citation>
    <scope>NUCLEOTIDE SEQUENCE [LARGE SCALE GENOMIC DNA]</scope>
    <source>
        <strain evidence="6 7">MUCL2120</strain>
    </source>
</reference>
<dbReference type="PANTHER" id="PTHR46072:SF4">
    <property type="entry name" value="AMIDASE C550.07-RELATED"/>
    <property type="match status" value="1"/>
</dbReference>
<evidence type="ECO:0000259" key="5">
    <source>
        <dbReference type="Pfam" id="PF01425"/>
    </source>
</evidence>
<feature type="active site" description="Charge relay system" evidence="3">
    <location>
        <position position="123"/>
    </location>
</feature>
<evidence type="ECO:0000256" key="2">
    <source>
        <dbReference type="ARBA" id="ARBA00022801"/>
    </source>
</evidence>
<feature type="domain" description="Amidase" evidence="5">
    <location>
        <begin position="69"/>
        <end position="533"/>
    </location>
</feature>
<gene>
    <name evidence="6" type="ORF">BOTNAR_0532g00050</name>
</gene>
<evidence type="ECO:0000256" key="1">
    <source>
        <dbReference type="ARBA" id="ARBA00009199"/>
    </source>
</evidence>
<dbReference type="Proteomes" id="UP000297452">
    <property type="component" value="Unassembled WGS sequence"/>
</dbReference>
<dbReference type="OrthoDB" id="6428749at2759"/>
<feature type="active site" description="Charge relay system" evidence="3">
    <location>
        <position position="198"/>
    </location>
</feature>
<keyword evidence="7" id="KW-1185">Reference proteome</keyword>
<proteinExistence type="inferred from homology"/>
<name>A0A4Z1HJ91_9HELO</name>
<dbReference type="EMBL" id="PQXJ01000532">
    <property type="protein sequence ID" value="TGO47312.1"/>
    <property type="molecule type" value="Genomic_DNA"/>
</dbReference>
<organism evidence="6 7">
    <name type="scientific">Botryotinia narcissicola</name>
    <dbReference type="NCBI Taxonomy" id="278944"/>
    <lineage>
        <taxon>Eukaryota</taxon>
        <taxon>Fungi</taxon>
        <taxon>Dikarya</taxon>
        <taxon>Ascomycota</taxon>
        <taxon>Pezizomycotina</taxon>
        <taxon>Leotiomycetes</taxon>
        <taxon>Helotiales</taxon>
        <taxon>Sclerotiniaceae</taxon>
        <taxon>Botryotinia</taxon>
    </lineage>
</organism>
<dbReference type="Pfam" id="PF01425">
    <property type="entry name" value="Amidase"/>
    <property type="match status" value="1"/>
</dbReference>
<comment type="similarity">
    <text evidence="1">Belongs to the amidase family.</text>
</comment>
<feature type="active site" description="Acyl-ester intermediate" evidence="3">
    <location>
        <position position="222"/>
    </location>
</feature>
<dbReference type="InterPro" id="IPR023631">
    <property type="entry name" value="Amidase_dom"/>
</dbReference>
<dbReference type="PIRSF" id="PIRSF001221">
    <property type="entry name" value="Amidase_fungi"/>
    <property type="match status" value="1"/>
</dbReference>
<evidence type="ECO:0000313" key="7">
    <source>
        <dbReference type="Proteomes" id="UP000297452"/>
    </source>
</evidence>
<feature type="binding site" evidence="4">
    <location>
        <position position="172"/>
    </location>
    <ligand>
        <name>substrate</name>
    </ligand>
</feature>
<evidence type="ECO:0000313" key="6">
    <source>
        <dbReference type="EMBL" id="TGO47312.1"/>
    </source>
</evidence>
<feature type="binding site" evidence="4">
    <location>
        <begin position="219"/>
        <end position="222"/>
    </location>
    <ligand>
        <name>substrate</name>
    </ligand>
</feature>
<feature type="binding site" evidence="4">
    <location>
        <position position="198"/>
    </location>
    <ligand>
        <name>substrate</name>
    </ligand>
</feature>
<protein>
    <recommendedName>
        <fullName evidence="5">Amidase domain-containing protein</fullName>
    </recommendedName>
</protein>
<dbReference type="PANTHER" id="PTHR46072">
    <property type="entry name" value="AMIDASE-RELATED-RELATED"/>
    <property type="match status" value="1"/>
</dbReference>
<evidence type="ECO:0000256" key="3">
    <source>
        <dbReference type="PIRSR" id="PIRSR001221-1"/>
    </source>
</evidence>
<sequence>MASKASAGVTKWQDVASEVQKHRDATIAKVEPAIVEITEKLPRRITITETPIEKLLASLATGELSSLAVTKAFLRRAAIAQKLVNCVYELLPERAVARAKELDEHFAKKGPIGPLHGLPISVKEHIGMKNMDNTCGLVGWVGRKNHDDANILKILLAAGAVLYVRTNEPQGLMMLKTVNNIVGRTTNPHNTALTPGGSSGGESALQALGGSLLGIGSDIGGSIRSPAVQCGLYGLRPTTSRLPLVGLAAPCMGCDTIAGTIGPLSRSLEGIDLFMKVALHSKPWVSDPSLHQKPWITGQTSTDRLTIGVMWDDGIVKPSPPVTRALNEVVEKLKQVPGVEIIGWKPYQHDKAMKILMKLYACDGGKFFIDALALSGEPGLPLTNYTLKDSSGVQNLTHQEVWDWSMQRNIFQYLQVTKPRSVKIRFLLLTTIAEWNTMAPKIDLILCPAGPLPAPPHDTSKYCGYTSIWNLLDYPAIVFPVTKVNPEIDFKDGNYKARNDLYKWYHDHYNAEEQIDAPVGLQLVAKKLEDEKVVDVMRFIKEKLGVPFVDCFQD</sequence>
<evidence type="ECO:0000256" key="4">
    <source>
        <dbReference type="PIRSR" id="PIRSR001221-2"/>
    </source>
</evidence>
<dbReference type="SUPFAM" id="SSF75304">
    <property type="entry name" value="Amidase signature (AS) enzymes"/>
    <property type="match status" value="1"/>
</dbReference>
<dbReference type="AlphaFoldDB" id="A0A4Z1HJ91"/>
<dbReference type="Gene3D" id="3.90.1300.10">
    <property type="entry name" value="Amidase signature (AS) domain"/>
    <property type="match status" value="1"/>
</dbReference>
<dbReference type="GO" id="GO:0016787">
    <property type="term" value="F:hydrolase activity"/>
    <property type="evidence" value="ECO:0007669"/>
    <property type="project" value="UniProtKB-KW"/>
</dbReference>
<dbReference type="InterPro" id="IPR036928">
    <property type="entry name" value="AS_sf"/>
</dbReference>
<accession>A0A4Z1HJ91</accession>
<dbReference type="STRING" id="278944.A0A4Z1HJ91"/>